<protein>
    <submittedName>
        <fullName evidence="1">AAEL010400-PA</fullName>
    </submittedName>
</protein>
<dbReference type="Proteomes" id="UP000682892">
    <property type="component" value="Unassembled WGS sequence"/>
</dbReference>
<dbReference type="HOGENOM" id="CLU_2173085_0_0_1"/>
<proteinExistence type="predicted"/>
<evidence type="ECO:0000313" key="2">
    <source>
        <dbReference type="Proteomes" id="UP000682892"/>
    </source>
</evidence>
<reference evidence="1" key="2">
    <citation type="journal article" date="2007" name="Science">
        <title>Genome sequence of Aedes aegypti, a major arbovirus vector.</title>
        <authorList>
            <person name="Nene V."/>
            <person name="Wortman J.R."/>
            <person name="Lawson D."/>
            <person name="Haas B."/>
            <person name="Kodira C."/>
            <person name="Tu Z.J."/>
            <person name="Loftus B."/>
            <person name="Xi Z."/>
            <person name="Megy K."/>
            <person name="Grabherr M."/>
            <person name="Ren Q."/>
            <person name="Zdobnov E.M."/>
            <person name="Lobo N.F."/>
            <person name="Campbell K.S."/>
            <person name="Brown S.E."/>
            <person name="Bonaldo M.F."/>
            <person name="Zhu J."/>
            <person name="Sinkins S.P."/>
            <person name="Hogenkamp D.G."/>
            <person name="Amedeo P."/>
            <person name="Arensburger P."/>
            <person name="Atkinson P.W."/>
            <person name="Bidwell S."/>
            <person name="Biedler J."/>
            <person name="Birney E."/>
            <person name="Bruggner R.V."/>
            <person name="Costas J."/>
            <person name="Coy M.R."/>
            <person name="Crabtree J."/>
            <person name="Crawford M."/>
            <person name="Debruyn B."/>
            <person name="Decaprio D."/>
            <person name="Eiglmeier K."/>
            <person name="Eisenstadt E."/>
            <person name="El-Dorry H."/>
            <person name="Gelbart W.M."/>
            <person name="Gomes S.L."/>
            <person name="Hammond M."/>
            <person name="Hannick L.I."/>
            <person name="Hogan J.R."/>
            <person name="Holmes M.H."/>
            <person name="Jaffe D."/>
            <person name="Johnston J.S."/>
            <person name="Kennedy R.C."/>
            <person name="Koo H."/>
            <person name="Kravitz S."/>
            <person name="Kriventseva E.V."/>
            <person name="Kulp D."/>
            <person name="Labutti K."/>
            <person name="Lee E."/>
            <person name="Li S."/>
            <person name="Lovin D.D."/>
            <person name="Mao C."/>
            <person name="Mauceli E."/>
            <person name="Menck C.F."/>
            <person name="Miller J.R."/>
            <person name="Montgomery P."/>
            <person name="Mori A."/>
            <person name="Nascimento A.L."/>
            <person name="Naveira H.F."/>
            <person name="Nusbaum C."/>
            <person name="O'leary S."/>
            <person name="Orvis J."/>
            <person name="Pertea M."/>
            <person name="Quesneville H."/>
            <person name="Reidenbach K.R."/>
            <person name="Rogers Y.H."/>
            <person name="Roth C.W."/>
            <person name="Schneider J.R."/>
            <person name="Schatz M."/>
            <person name="Shumway M."/>
            <person name="Stanke M."/>
            <person name="Stinson E.O."/>
            <person name="Tubio J.M."/>
            <person name="Vanzee J.P."/>
            <person name="Verjovski-Almeida S."/>
            <person name="Werner D."/>
            <person name="White O."/>
            <person name="Wyder S."/>
            <person name="Zeng Q."/>
            <person name="Zhao Q."/>
            <person name="Zhao Y."/>
            <person name="Hill C.A."/>
            <person name="Raikhel A.S."/>
            <person name="Soares M.B."/>
            <person name="Knudson D.L."/>
            <person name="Lee N.H."/>
            <person name="Galagan J."/>
            <person name="Salzberg S.L."/>
            <person name="Paulsen I.T."/>
            <person name="Dimopoulos G."/>
            <person name="Collins F.H."/>
            <person name="Birren B."/>
            <person name="Fraser-Liggett C.M."/>
            <person name="Severson D.W."/>
        </authorList>
    </citation>
    <scope>NUCLEOTIDE SEQUENCE [LARGE SCALE GENOMIC DNA]</scope>
    <source>
        <strain evidence="1">Liverpool</strain>
    </source>
</reference>
<gene>
    <name evidence="1" type="ORF">AaeL_AAEL010400</name>
</gene>
<dbReference type="AlphaFoldDB" id="Q16T36"/>
<evidence type="ECO:0000313" key="1">
    <source>
        <dbReference type="EMBL" id="EAT37634.1"/>
    </source>
</evidence>
<name>Q16T36_AEDAE</name>
<reference evidence="1" key="3">
    <citation type="submission" date="2012-09" db="EMBL/GenBank/DDBJ databases">
        <authorList>
            <consortium name="VectorBase"/>
        </authorList>
    </citation>
    <scope>NUCLEOTIDE SEQUENCE</scope>
    <source>
        <strain evidence="1">Liverpool</strain>
    </source>
</reference>
<accession>Q16T36</accession>
<reference evidence="1" key="1">
    <citation type="submission" date="2005-10" db="EMBL/GenBank/DDBJ databases">
        <authorList>
            <person name="Loftus B.J."/>
            <person name="Nene V.M."/>
            <person name="Hannick L.I."/>
            <person name="Bidwell S."/>
            <person name="Haas B."/>
            <person name="Amedeo P."/>
            <person name="Orvis J."/>
            <person name="Wortman J.R."/>
            <person name="White O.R."/>
            <person name="Salzberg S."/>
            <person name="Shumway M."/>
            <person name="Koo H."/>
            <person name="Zhao Y."/>
            <person name="Holmes M."/>
            <person name="Miller J."/>
            <person name="Schatz M."/>
            <person name="Pop M."/>
            <person name="Pai G."/>
            <person name="Utterback T."/>
            <person name="Rogers Y.-H."/>
            <person name="Kravitz S."/>
            <person name="Fraser C.M."/>
        </authorList>
    </citation>
    <scope>NUCLEOTIDE SEQUENCE</scope>
    <source>
        <strain evidence="1">Liverpool</strain>
    </source>
</reference>
<sequence>MICLKCHQKKSLFFNGIRRTSDGCTGFTHFVLDIPRQISLYKNNVSNDCVVINSRNRKPEQLRENNLFITNFSVRYSLFCAVHLHTARYWRNNTDRQKHCSHWIYRLCSQ</sequence>
<dbReference type="PaxDb" id="7159-AAEL010400-PA"/>
<organism evidence="1 2">
    <name type="scientific">Aedes aegypti</name>
    <name type="common">Yellowfever mosquito</name>
    <name type="synonym">Culex aegypti</name>
    <dbReference type="NCBI Taxonomy" id="7159"/>
    <lineage>
        <taxon>Eukaryota</taxon>
        <taxon>Metazoa</taxon>
        <taxon>Ecdysozoa</taxon>
        <taxon>Arthropoda</taxon>
        <taxon>Hexapoda</taxon>
        <taxon>Insecta</taxon>
        <taxon>Pterygota</taxon>
        <taxon>Neoptera</taxon>
        <taxon>Endopterygota</taxon>
        <taxon>Diptera</taxon>
        <taxon>Nematocera</taxon>
        <taxon>Culicoidea</taxon>
        <taxon>Culicidae</taxon>
        <taxon>Culicinae</taxon>
        <taxon>Aedini</taxon>
        <taxon>Aedes</taxon>
        <taxon>Stegomyia</taxon>
    </lineage>
</organism>
<dbReference type="EMBL" id="CH477660">
    <property type="protein sequence ID" value="EAT37634.1"/>
    <property type="molecule type" value="Genomic_DNA"/>
</dbReference>